<dbReference type="GO" id="GO:0005524">
    <property type="term" value="F:ATP binding"/>
    <property type="evidence" value="ECO:0007669"/>
    <property type="project" value="UniProtKB-KW"/>
</dbReference>
<accession>A0A934K5P3</accession>
<dbReference type="InterPro" id="IPR013563">
    <property type="entry name" value="Oligopep_ABC_C"/>
</dbReference>
<evidence type="ECO:0000259" key="5">
    <source>
        <dbReference type="PROSITE" id="PS50893"/>
    </source>
</evidence>
<comment type="caution">
    <text evidence="6">The sequence shown here is derived from an EMBL/GenBank/DDBJ whole genome shotgun (WGS) entry which is preliminary data.</text>
</comment>
<feature type="domain" description="ABC transporter" evidence="5">
    <location>
        <begin position="6"/>
        <end position="253"/>
    </location>
</feature>
<evidence type="ECO:0000256" key="4">
    <source>
        <dbReference type="ARBA" id="ARBA00022840"/>
    </source>
</evidence>
<dbReference type="InterPro" id="IPR003593">
    <property type="entry name" value="AAA+_ATPase"/>
</dbReference>
<dbReference type="PANTHER" id="PTHR43776:SF7">
    <property type="entry name" value="D,D-DIPEPTIDE TRANSPORT ATP-BINDING PROTEIN DDPF-RELATED"/>
    <property type="match status" value="1"/>
</dbReference>
<protein>
    <submittedName>
        <fullName evidence="6">ABC transporter ATP-binding protein</fullName>
    </submittedName>
</protein>
<dbReference type="Proteomes" id="UP000612893">
    <property type="component" value="Unassembled WGS sequence"/>
</dbReference>
<keyword evidence="7" id="KW-1185">Reference proteome</keyword>
<comment type="similarity">
    <text evidence="1">Belongs to the ABC transporter superfamily.</text>
</comment>
<keyword evidence="2" id="KW-0813">Transport</keyword>
<dbReference type="RefSeq" id="WP_338204383.1">
    <property type="nucleotide sequence ID" value="NZ_JAEKNR010000209.1"/>
</dbReference>
<dbReference type="PROSITE" id="PS50893">
    <property type="entry name" value="ABC_TRANSPORTER_2"/>
    <property type="match status" value="1"/>
</dbReference>
<dbReference type="Pfam" id="PF00005">
    <property type="entry name" value="ABC_tran"/>
    <property type="match status" value="1"/>
</dbReference>
<sequence length="334" mass="36659">MTPPELELLGLTKAFQRGGLLRRQGTRAVDSVDLTVPAGRTVGLVGESGSGKSTLARLALGLMRPTAGEIRFEGRSMSGLSRAGWRHVRQRMQPVFQDPASSLNPRKQVREIVRAPLDVYGVGDRRQREASVLEMIERVGLESQYLSRFPHQLSGGERQRVAIARAVVLRPRLIIADEPTSALDVSVQAQLLRLFAAIQLDLGISYLFISHNLAVVKHVSDWVAVMYLGRIVEFGSRDQVFRSPQHPYTQALLASVPVPDPARRRDLRGLSGELPSADRVPSGCRFRDRCPHAFDRCSVEDPPDYEPAPGKRVACHLLAPGSRQAAAVSTEVGA</sequence>
<dbReference type="Gene3D" id="3.40.50.300">
    <property type="entry name" value="P-loop containing nucleotide triphosphate hydrolases"/>
    <property type="match status" value="1"/>
</dbReference>
<dbReference type="InterPro" id="IPR017871">
    <property type="entry name" value="ABC_transporter-like_CS"/>
</dbReference>
<gene>
    <name evidence="6" type="ORF">JF922_20925</name>
</gene>
<dbReference type="SUPFAM" id="SSF52540">
    <property type="entry name" value="P-loop containing nucleoside triphosphate hydrolases"/>
    <property type="match status" value="1"/>
</dbReference>
<name>A0A934K5P3_9BACT</name>
<evidence type="ECO:0000256" key="3">
    <source>
        <dbReference type="ARBA" id="ARBA00022741"/>
    </source>
</evidence>
<dbReference type="AlphaFoldDB" id="A0A934K5P3"/>
<dbReference type="Pfam" id="PF08352">
    <property type="entry name" value="oligo_HPY"/>
    <property type="match status" value="1"/>
</dbReference>
<dbReference type="CDD" id="cd03257">
    <property type="entry name" value="ABC_NikE_OppD_transporters"/>
    <property type="match status" value="1"/>
</dbReference>
<organism evidence="6 7">
    <name type="scientific">Candidatus Nephthysia bennettiae</name>
    <dbReference type="NCBI Taxonomy" id="3127016"/>
    <lineage>
        <taxon>Bacteria</taxon>
        <taxon>Bacillati</taxon>
        <taxon>Candidatus Dormiibacterota</taxon>
        <taxon>Candidatus Dormibacteria</taxon>
        <taxon>Candidatus Dormibacterales</taxon>
        <taxon>Candidatus Dormibacteraceae</taxon>
        <taxon>Candidatus Nephthysia</taxon>
    </lineage>
</organism>
<dbReference type="EMBL" id="JAEKNR010000209">
    <property type="protein sequence ID" value="MBJ7600519.1"/>
    <property type="molecule type" value="Genomic_DNA"/>
</dbReference>
<dbReference type="GO" id="GO:0055085">
    <property type="term" value="P:transmembrane transport"/>
    <property type="evidence" value="ECO:0007669"/>
    <property type="project" value="UniProtKB-ARBA"/>
</dbReference>
<dbReference type="FunFam" id="3.40.50.300:FF:000016">
    <property type="entry name" value="Oligopeptide ABC transporter ATP-binding component"/>
    <property type="match status" value="1"/>
</dbReference>
<dbReference type="InterPro" id="IPR003439">
    <property type="entry name" value="ABC_transporter-like_ATP-bd"/>
</dbReference>
<evidence type="ECO:0000313" key="7">
    <source>
        <dbReference type="Proteomes" id="UP000612893"/>
    </source>
</evidence>
<dbReference type="InterPro" id="IPR050319">
    <property type="entry name" value="ABC_transp_ATP-bind"/>
</dbReference>
<dbReference type="NCBIfam" id="TIGR01727">
    <property type="entry name" value="oligo_HPY"/>
    <property type="match status" value="1"/>
</dbReference>
<reference evidence="6" key="1">
    <citation type="submission" date="2020-10" db="EMBL/GenBank/DDBJ databases">
        <title>Ca. Dormibacterota MAGs.</title>
        <authorList>
            <person name="Montgomery K."/>
        </authorList>
    </citation>
    <scope>NUCLEOTIDE SEQUENCE [LARGE SCALE GENOMIC DNA]</scope>
    <source>
        <strain evidence="6">SC8812_S17_10</strain>
    </source>
</reference>
<evidence type="ECO:0000256" key="2">
    <source>
        <dbReference type="ARBA" id="ARBA00022448"/>
    </source>
</evidence>
<evidence type="ECO:0000256" key="1">
    <source>
        <dbReference type="ARBA" id="ARBA00005417"/>
    </source>
</evidence>
<dbReference type="InterPro" id="IPR027417">
    <property type="entry name" value="P-loop_NTPase"/>
</dbReference>
<evidence type="ECO:0000313" key="6">
    <source>
        <dbReference type="EMBL" id="MBJ7600519.1"/>
    </source>
</evidence>
<dbReference type="SMART" id="SM00382">
    <property type="entry name" value="AAA"/>
    <property type="match status" value="1"/>
</dbReference>
<dbReference type="PROSITE" id="PS00211">
    <property type="entry name" value="ABC_TRANSPORTER_1"/>
    <property type="match status" value="1"/>
</dbReference>
<keyword evidence="3" id="KW-0547">Nucleotide-binding</keyword>
<keyword evidence="4 6" id="KW-0067">ATP-binding</keyword>
<proteinExistence type="inferred from homology"/>
<dbReference type="PANTHER" id="PTHR43776">
    <property type="entry name" value="TRANSPORT ATP-BINDING PROTEIN"/>
    <property type="match status" value="1"/>
</dbReference>